<dbReference type="EMBL" id="HBUE01198014">
    <property type="protein sequence ID" value="CAG6528492.1"/>
    <property type="molecule type" value="Transcribed_RNA"/>
</dbReference>
<sequence length="100" mass="11053">MVRYKKRKHILIYSSNMIPSCWKGADPSPSTVPTVADVGAVVRGLPEAVHFPAAERIGCSSMSGSCRFRFLDCNRHGRHIPVLLPQQVPARGERTDRSGH</sequence>
<accession>A0A8D8NWE4</accession>
<dbReference type="AlphaFoldDB" id="A0A8D8NWE4"/>
<dbReference type="EMBL" id="HBUE01064658">
    <property type="protein sequence ID" value="CAG6470167.1"/>
    <property type="molecule type" value="Transcribed_RNA"/>
</dbReference>
<name>A0A8D8NWE4_CULPI</name>
<reference evidence="1" key="1">
    <citation type="submission" date="2021-05" db="EMBL/GenBank/DDBJ databases">
        <authorList>
            <person name="Alioto T."/>
            <person name="Alioto T."/>
            <person name="Gomez Garrido J."/>
        </authorList>
    </citation>
    <scope>NUCLEOTIDE SEQUENCE</scope>
</reference>
<evidence type="ECO:0000313" key="1">
    <source>
        <dbReference type="EMBL" id="CAG6580237.1"/>
    </source>
</evidence>
<proteinExistence type="predicted"/>
<protein>
    <submittedName>
        <fullName evidence="1">(northern house mosquito) hypothetical protein</fullName>
    </submittedName>
</protein>
<organism evidence="1">
    <name type="scientific">Culex pipiens</name>
    <name type="common">House mosquito</name>
    <dbReference type="NCBI Taxonomy" id="7175"/>
    <lineage>
        <taxon>Eukaryota</taxon>
        <taxon>Metazoa</taxon>
        <taxon>Ecdysozoa</taxon>
        <taxon>Arthropoda</taxon>
        <taxon>Hexapoda</taxon>
        <taxon>Insecta</taxon>
        <taxon>Pterygota</taxon>
        <taxon>Neoptera</taxon>
        <taxon>Endopterygota</taxon>
        <taxon>Diptera</taxon>
        <taxon>Nematocera</taxon>
        <taxon>Culicoidea</taxon>
        <taxon>Culicidae</taxon>
        <taxon>Culicinae</taxon>
        <taxon>Culicini</taxon>
        <taxon>Culex</taxon>
        <taxon>Culex</taxon>
    </lineage>
</organism>
<dbReference type="EMBL" id="HBUE01304085">
    <property type="protein sequence ID" value="CAG6580237.1"/>
    <property type="molecule type" value="Transcribed_RNA"/>
</dbReference>